<evidence type="ECO:0000256" key="4">
    <source>
        <dbReference type="ARBA" id="ARBA00022833"/>
    </source>
</evidence>
<evidence type="ECO:0000313" key="9">
    <source>
        <dbReference type="EMBL" id="BBD77887.1"/>
    </source>
</evidence>
<evidence type="ECO:0000256" key="1">
    <source>
        <dbReference type="ARBA" id="ARBA00007261"/>
    </source>
</evidence>
<name>A0A2Z6DZE8_HYDTE</name>
<dbReference type="InterPro" id="IPR011765">
    <property type="entry name" value="Pept_M16_N"/>
</dbReference>
<dbReference type="KEGG" id="htl:HPTL_1627"/>
<keyword evidence="10" id="KW-1185">Reference proteome</keyword>
<protein>
    <submittedName>
        <fullName evidence="9">Peptidase M16</fullName>
    </submittedName>
</protein>
<dbReference type="InterPro" id="IPR050626">
    <property type="entry name" value="Peptidase_M16"/>
</dbReference>
<evidence type="ECO:0000313" key="10">
    <source>
        <dbReference type="Proteomes" id="UP000262004"/>
    </source>
</evidence>
<keyword evidence="6" id="KW-0732">Signal</keyword>
<feature type="signal peptide" evidence="6">
    <location>
        <begin position="1"/>
        <end position="22"/>
    </location>
</feature>
<evidence type="ECO:0000256" key="3">
    <source>
        <dbReference type="ARBA" id="ARBA00022801"/>
    </source>
</evidence>
<accession>A0A2Z6DZE8</accession>
<keyword evidence="4" id="KW-0862">Zinc</keyword>
<feature type="chain" id="PRO_5016402697" evidence="6">
    <location>
        <begin position="23"/>
        <end position="465"/>
    </location>
</feature>
<keyword evidence="2" id="KW-0645">Protease</keyword>
<dbReference type="EMBL" id="AP018558">
    <property type="protein sequence ID" value="BBD77887.1"/>
    <property type="molecule type" value="Genomic_DNA"/>
</dbReference>
<dbReference type="Pfam" id="PF00675">
    <property type="entry name" value="Peptidase_M16"/>
    <property type="match status" value="1"/>
</dbReference>
<dbReference type="InterPro" id="IPR007863">
    <property type="entry name" value="Peptidase_M16_C"/>
</dbReference>
<dbReference type="Pfam" id="PF05193">
    <property type="entry name" value="Peptidase_M16_C"/>
    <property type="match status" value="1"/>
</dbReference>
<gene>
    <name evidence="9" type="ORF">HPTL_1627</name>
</gene>
<comment type="similarity">
    <text evidence="1">Belongs to the peptidase M16 family.</text>
</comment>
<keyword evidence="3" id="KW-0378">Hydrolase</keyword>
<evidence type="ECO:0000259" key="8">
    <source>
        <dbReference type="Pfam" id="PF05193"/>
    </source>
</evidence>
<evidence type="ECO:0000256" key="6">
    <source>
        <dbReference type="SAM" id="SignalP"/>
    </source>
</evidence>
<dbReference type="AlphaFoldDB" id="A0A2Z6DZE8"/>
<dbReference type="InterPro" id="IPR011249">
    <property type="entry name" value="Metalloenz_LuxS/M16"/>
</dbReference>
<reference evidence="9 10" key="1">
    <citation type="submission" date="2018-04" db="EMBL/GenBank/DDBJ databases">
        <title>Complete genome sequence of Hydrogenophilus thermoluteolus TH-1.</title>
        <authorList>
            <person name="Arai H."/>
        </authorList>
    </citation>
    <scope>NUCLEOTIDE SEQUENCE [LARGE SCALE GENOMIC DNA]</scope>
    <source>
        <strain evidence="9 10">TH-1</strain>
    </source>
</reference>
<proteinExistence type="inferred from homology"/>
<sequence length="465" mass="51428">MKRWLSIAVFSVWFFGFGPAQAETQPQPTSTDAPHVVTARLDNGMEILVVPDHRAPSVVHMVWYDVGNVDEPAGKSGVAHLFEHMMFKGTKTVPAGEFNRRVAELGGQDNAFTSRDYTAYFQQVPPQGLPTVMALEADRMVNLTFDPDAFAKERNVVIEERKLRTDDVPEALGYETLMATLFFAHPYRNPIIGWPTDLAALTLDDVKAWYARWYAPNNAHLVVVGDVDPESVIAEAKRIYGQIPAKPVPTVRERTRTDEPPQHGPRHAVVYGKTELPSVTLAWKVPPLTDPDRDRTVAALVALAAVLDGFDGARLPQALVKTQKIAVSVSASADVMGRGPGIFALDAQAAPGVSPDRLAAALYEAVQRVAREGVTPAELERVLRQYEAQQVYQRDSLMGQAMRIGMARAVGLPFDAEVRFLRLLQTVTPAEVQQAAQRWFDPTTMTRVDVLPQRATQESEEERTQ</sequence>
<dbReference type="OrthoDB" id="5288619at2"/>
<evidence type="ECO:0000259" key="7">
    <source>
        <dbReference type="Pfam" id="PF00675"/>
    </source>
</evidence>
<dbReference type="PANTHER" id="PTHR43690:SF17">
    <property type="entry name" value="PROTEIN YHJJ"/>
    <property type="match status" value="1"/>
</dbReference>
<feature type="domain" description="Peptidase M16 N-terminal" evidence="7">
    <location>
        <begin position="51"/>
        <end position="192"/>
    </location>
</feature>
<organism evidence="9 10">
    <name type="scientific">Hydrogenophilus thermoluteolus</name>
    <name type="common">Pseudomonas hydrogenothermophila</name>
    <dbReference type="NCBI Taxonomy" id="297"/>
    <lineage>
        <taxon>Bacteria</taxon>
        <taxon>Pseudomonadati</taxon>
        <taxon>Pseudomonadota</taxon>
        <taxon>Hydrogenophilia</taxon>
        <taxon>Hydrogenophilales</taxon>
        <taxon>Hydrogenophilaceae</taxon>
        <taxon>Hydrogenophilus</taxon>
    </lineage>
</organism>
<dbReference type="RefSeq" id="WP_119335584.1">
    <property type="nucleotide sequence ID" value="NZ_AP018558.1"/>
</dbReference>
<dbReference type="GO" id="GO:0046872">
    <property type="term" value="F:metal ion binding"/>
    <property type="evidence" value="ECO:0007669"/>
    <property type="project" value="InterPro"/>
</dbReference>
<feature type="domain" description="Peptidase M16 C-terminal" evidence="8">
    <location>
        <begin position="201"/>
        <end position="385"/>
    </location>
</feature>
<dbReference type="Proteomes" id="UP000262004">
    <property type="component" value="Chromosome"/>
</dbReference>
<keyword evidence="5" id="KW-0482">Metalloprotease</keyword>
<evidence type="ECO:0000256" key="2">
    <source>
        <dbReference type="ARBA" id="ARBA00022670"/>
    </source>
</evidence>
<dbReference type="GO" id="GO:0006508">
    <property type="term" value="P:proteolysis"/>
    <property type="evidence" value="ECO:0007669"/>
    <property type="project" value="UniProtKB-KW"/>
</dbReference>
<dbReference type="Gene3D" id="3.30.830.10">
    <property type="entry name" value="Metalloenzyme, LuxS/M16 peptidase-like"/>
    <property type="match status" value="2"/>
</dbReference>
<evidence type="ECO:0000256" key="5">
    <source>
        <dbReference type="ARBA" id="ARBA00023049"/>
    </source>
</evidence>
<dbReference type="PANTHER" id="PTHR43690">
    <property type="entry name" value="NARDILYSIN"/>
    <property type="match status" value="1"/>
</dbReference>
<dbReference type="GO" id="GO:0008237">
    <property type="term" value="F:metallopeptidase activity"/>
    <property type="evidence" value="ECO:0007669"/>
    <property type="project" value="UniProtKB-KW"/>
</dbReference>
<dbReference type="SUPFAM" id="SSF63411">
    <property type="entry name" value="LuxS/MPP-like metallohydrolase"/>
    <property type="match status" value="2"/>
</dbReference>